<proteinExistence type="predicted"/>
<keyword evidence="3" id="KW-0804">Transcription</keyword>
<dbReference type="InterPro" id="IPR041347">
    <property type="entry name" value="MftR_C"/>
</dbReference>
<dbReference type="Pfam" id="PF00440">
    <property type="entry name" value="TetR_N"/>
    <property type="match status" value="1"/>
</dbReference>
<dbReference type="GO" id="GO:0000976">
    <property type="term" value="F:transcription cis-regulatory region binding"/>
    <property type="evidence" value="ECO:0007669"/>
    <property type="project" value="TreeGrafter"/>
</dbReference>
<evidence type="ECO:0000313" key="8">
    <source>
        <dbReference type="Proteomes" id="UP000460435"/>
    </source>
</evidence>
<comment type="caution">
    <text evidence="7">The sequence shown here is derived from an EMBL/GenBank/DDBJ whole genome shotgun (WGS) entry which is preliminary data.</text>
</comment>
<dbReference type="PANTHER" id="PTHR30055:SF238">
    <property type="entry name" value="MYCOFACTOCIN BIOSYNTHESIS TRANSCRIPTIONAL REGULATOR MFTR-RELATED"/>
    <property type="match status" value="1"/>
</dbReference>
<evidence type="ECO:0000256" key="1">
    <source>
        <dbReference type="ARBA" id="ARBA00023015"/>
    </source>
</evidence>
<dbReference type="EMBL" id="WLZY01000007">
    <property type="protein sequence ID" value="NDL59306.1"/>
    <property type="molecule type" value="Genomic_DNA"/>
</dbReference>
<dbReference type="Proteomes" id="UP000460435">
    <property type="component" value="Unassembled WGS sequence"/>
</dbReference>
<reference evidence="7 8" key="1">
    <citation type="submission" date="2019-11" db="EMBL/GenBank/DDBJ databases">
        <authorList>
            <person name="Li X.-J."/>
            <person name="Feng X.-M."/>
        </authorList>
    </citation>
    <scope>NUCLEOTIDE SEQUENCE [LARGE SCALE GENOMIC DNA]</scope>
    <source>
        <strain evidence="7 8">XMNu-373</strain>
    </source>
</reference>
<evidence type="ECO:0000313" key="7">
    <source>
        <dbReference type="EMBL" id="NDL59306.1"/>
    </source>
</evidence>
<dbReference type="PANTHER" id="PTHR30055">
    <property type="entry name" value="HTH-TYPE TRANSCRIPTIONAL REGULATOR RUTR"/>
    <property type="match status" value="1"/>
</dbReference>
<accession>A0A7K3M7P4</accession>
<sequence length="229" mass="24979">MLKLHTASDCQKRDKVGGVHMEPGLRERKKAATRKALSEAAMELAMRHGVGNITAESIADAADVSPRTFHNYFSSKEEAIVAVVADNAGEMIEAFRARPPEEPVWDALENALVGLFETPDQTDDEQIARLVFIRENAPLMARELAALQEMMHELAGLVALRSGTDADADLYPNLQAQTACMCAMVAVDRWLADPRGASPAELTRQAFAQVRAGLPEPGSHRPANDDVHR</sequence>
<evidence type="ECO:0000256" key="5">
    <source>
        <dbReference type="SAM" id="MobiDB-lite"/>
    </source>
</evidence>
<keyword evidence="2 4" id="KW-0238">DNA-binding</keyword>
<feature type="compositionally biased region" description="Basic and acidic residues" evidence="5">
    <location>
        <begin position="218"/>
        <end position="229"/>
    </location>
</feature>
<dbReference type="InterPro" id="IPR009057">
    <property type="entry name" value="Homeodomain-like_sf"/>
</dbReference>
<dbReference type="InterPro" id="IPR050109">
    <property type="entry name" value="HTH-type_TetR-like_transc_reg"/>
</dbReference>
<protein>
    <submittedName>
        <fullName evidence="7">TetR family transcriptional regulator</fullName>
    </submittedName>
</protein>
<dbReference type="Gene3D" id="1.10.357.10">
    <property type="entry name" value="Tetracycline Repressor, domain 2"/>
    <property type="match status" value="1"/>
</dbReference>
<dbReference type="PROSITE" id="PS50977">
    <property type="entry name" value="HTH_TETR_2"/>
    <property type="match status" value="1"/>
</dbReference>
<feature type="domain" description="HTH tetR-type" evidence="6">
    <location>
        <begin position="31"/>
        <end position="91"/>
    </location>
</feature>
<dbReference type="SUPFAM" id="SSF46689">
    <property type="entry name" value="Homeodomain-like"/>
    <property type="match status" value="1"/>
</dbReference>
<feature type="DNA-binding region" description="H-T-H motif" evidence="4">
    <location>
        <begin position="54"/>
        <end position="73"/>
    </location>
</feature>
<keyword evidence="1" id="KW-0805">Transcription regulation</keyword>
<organism evidence="7 8">
    <name type="scientific">Phytoactinopolyspora mesophila</name>
    <dbReference type="NCBI Taxonomy" id="2650750"/>
    <lineage>
        <taxon>Bacteria</taxon>
        <taxon>Bacillati</taxon>
        <taxon>Actinomycetota</taxon>
        <taxon>Actinomycetes</taxon>
        <taxon>Jiangellales</taxon>
        <taxon>Jiangellaceae</taxon>
        <taxon>Phytoactinopolyspora</taxon>
    </lineage>
</organism>
<evidence type="ECO:0000256" key="4">
    <source>
        <dbReference type="PROSITE-ProRule" id="PRU00335"/>
    </source>
</evidence>
<evidence type="ECO:0000256" key="2">
    <source>
        <dbReference type="ARBA" id="ARBA00023125"/>
    </source>
</evidence>
<keyword evidence="8" id="KW-1185">Reference proteome</keyword>
<gene>
    <name evidence="7" type="ORF">F7O44_19740</name>
</gene>
<dbReference type="InterPro" id="IPR001647">
    <property type="entry name" value="HTH_TetR"/>
</dbReference>
<dbReference type="Gene3D" id="1.10.10.60">
    <property type="entry name" value="Homeodomain-like"/>
    <property type="match status" value="1"/>
</dbReference>
<dbReference type="GO" id="GO:0003700">
    <property type="term" value="F:DNA-binding transcription factor activity"/>
    <property type="evidence" value="ECO:0007669"/>
    <property type="project" value="TreeGrafter"/>
</dbReference>
<evidence type="ECO:0000256" key="3">
    <source>
        <dbReference type="ARBA" id="ARBA00023163"/>
    </source>
</evidence>
<feature type="region of interest" description="Disordered" evidence="5">
    <location>
        <begin position="210"/>
        <end position="229"/>
    </location>
</feature>
<name>A0A7K3M7P4_9ACTN</name>
<feature type="region of interest" description="Disordered" evidence="5">
    <location>
        <begin position="1"/>
        <end position="29"/>
    </location>
</feature>
<evidence type="ECO:0000259" key="6">
    <source>
        <dbReference type="PROSITE" id="PS50977"/>
    </source>
</evidence>
<dbReference type="PROSITE" id="PS01081">
    <property type="entry name" value="HTH_TETR_1"/>
    <property type="match status" value="1"/>
</dbReference>
<dbReference type="InterPro" id="IPR023772">
    <property type="entry name" value="DNA-bd_HTH_TetR-type_CS"/>
</dbReference>
<dbReference type="AlphaFoldDB" id="A0A7K3M7P4"/>
<dbReference type="Pfam" id="PF17754">
    <property type="entry name" value="TetR_C_14"/>
    <property type="match status" value="1"/>
</dbReference>